<accession>A0A2N3I4X6</accession>
<organism evidence="2 3">
    <name type="scientific">Labilibaculum manganireducens</name>
    <dbReference type="NCBI Taxonomy" id="1940525"/>
    <lineage>
        <taxon>Bacteria</taxon>
        <taxon>Pseudomonadati</taxon>
        <taxon>Bacteroidota</taxon>
        <taxon>Bacteroidia</taxon>
        <taxon>Marinilabiliales</taxon>
        <taxon>Marinifilaceae</taxon>
        <taxon>Labilibaculum</taxon>
    </lineage>
</organism>
<sequence>MMSCGSSGGDDTDKEAPGITIKSPEAKESFVGDAIVKVSFTATDNVALKSYVVNVKLTKAASVASVKVAPEVFTFDKSGLLSGKTQDVAFDMTLPGNPEKGEYTIEIKVTDASTEENIKSEPRIFVVE</sequence>
<reference evidence="2 3" key="1">
    <citation type="journal article" date="2017" name="Front. Microbiol.">
        <title>Labilibaculum manganireducens gen. nov., sp. nov. and Labilibaculum filiforme sp. nov., Novel Bacteroidetes Isolated from Subsurface Sediments of the Baltic Sea.</title>
        <authorList>
            <person name="Vandieken V."/>
            <person name="Marshall I.P."/>
            <person name="Niemann H."/>
            <person name="Engelen B."/>
            <person name="Cypionka H."/>
        </authorList>
    </citation>
    <scope>NUCLEOTIDE SEQUENCE [LARGE SCALE GENOMIC DNA]</scope>
    <source>
        <strain evidence="2 3">59.10-2M</strain>
    </source>
</reference>
<protein>
    <recommendedName>
        <fullName evidence="4">DUF4625 domain-containing protein</fullName>
    </recommendedName>
</protein>
<dbReference type="InterPro" id="IPR013783">
    <property type="entry name" value="Ig-like_fold"/>
</dbReference>
<comment type="caution">
    <text evidence="2">The sequence shown here is derived from an EMBL/GenBank/DDBJ whole genome shotgun (WGS) entry which is preliminary data.</text>
</comment>
<name>A0A2N3I4X6_9BACT</name>
<evidence type="ECO:0000313" key="3">
    <source>
        <dbReference type="Proteomes" id="UP000233618"/>
    </source>
</evidence>
<gene>
    <name evidence="2" type="ORF">BZG01_12930</name>
</gene>
<feature type="region of interest" description="Disordered" evidence="1">
    <location>
        <begin position="1"/>
        <end position="23"/>
    </location>
</feature>
<dbReference type="EMBL" id="MVDE01000019">
    <property type="protein sequence ID" value="PKQ65358.1"/>
    <property type="molecule type" value="Genomic_DNA"/>
</dbReference>
<dbReference type="AlphaFoldDB" id="A0A2N3I4X6"/>
<dbReference type="Pfam" id="PF15418">
    <property type="entry name" value="DUF4625"/>
    <property type="match status" value="1"/>
</dbReference>
<proteinExistence type="predicted"/>
<evidence type="ECO:0000256" key="1">
    <source>
        <dbReference type="SAM" id="MobiDB-lite"/>
    </source>
</evidence>
<dbReference type="InterPro" id="IPR027829">
    <property type="entry name" value="DUF4625"/>
</dbReference>
<evidence type="ECO:0008006" key="4">
    <source>
        <dbReference type="Google" id="ProtNLM"/>
    </source>
</evidence>
<evidence type="ECO:0000313" key="2">
    <source>
        <dbReference type="EMBL" id="PKQ65358.1"/>
    </source>
</evidence>
<dbReference type="Gene3D" id="2.60.40.10">
    <property type="entry name" value="Immunoglobulins"/>
    <property type="match status" value="1"/>
</dbReference>
<dbReference type="Proteomes" id="UP000233618">
    <property type="component" value="Unassembled WGS sequence"/>
</dbReference>
<keyword evidence="3" id="KW-1185">Reference proteome</keyword>